<organism evidence="2 3">
    <name type="scientific">Flavobacterium pectinovorum</name>
    <dbReference type="NCBI Taxonomy" id="29533"/>
    <lineage>
        <taxon>Bacteria</taxon>
        <taxon>Pseudomonadati</taxon>
        <taxon>Bacteroidota</taxon>
        <taxon>Flavobacteriia</taxon>
        <taxon>Flavobacteriales</taxon>
        <taxon>Flavobacteriaceae</taxon>
        <taxon>Flavobacterium</taxon>
    </lineage>
</organism>
<evidence type="ECO:0000256" key="1">
    <source>
        <dbReference type="SAM" id="Phobius"/>
    </source>
</evidence>
<keyword evidence="1" id="KW-0472">Membrane</keyword>
<feature type="transmembrane region" description="Helical" evidence="1">
    <location>
        <begin position="6"/>
        <end position="25"/>
    </location>
</feature>
<feature type="transmembrane region" description="Helical" evidence="1">
    <location>
        <begin position="76"/>
        <end position="99"/>
    </location>
</feature>
<dbReference type="AlphaFoldDB" id="A0A502EL75"/>
<feature type="transmembrane region" description="Helical" evidence="1">
    <location>
        <begin position="32"/>
        <end position="56"/>
    </location>
</feature>
<sequence length="112" mass="13558">MFGKYWFSFWLQPLLWILISQLLRFKFIRKNILLRLLFSILFIFSIEKLVIIFTSFHRDCLPSSWTMNNDLSIYPSNLLLELLMKITVFLLFVGIFFLINQKINNYKIAKIK</sequence>
<evidence type="ECO:0000313" key="3">
    <source>
        <dbReference type="Proteomes" id="UP000319700"/>
    </source>
</evidence>
<gene>
    <name evidence="2" type="ORF">EAH81_18225</name>
</gene>
<keyword evidence="3" id="KW-1185">Reference proteome</keyword>
<proteinExistence type="predicted"/>
<dbReference type="EMBL" id="RCZH01000012">
    <property type="protein sequence ID" value="TPG37864.1"/>
    <property type="molecule type" value="Genomic_DNA"/>
</dbReference>
<dbReference type="Proteomes" id="UP000319700">
    <property type="component" value="Unassembled WGS sequence"/>
</dbReference>
<keyword evidence="1" id="KW-0812">Transmembrane</keyword>
<keyword evidence="1" id="KW-1133">Transmembrane helix</keyword>
<evidence type="ECO:0000313" key="2">
    <source>
        <dbReference type="EMBL" id="TPG37864.1"/>
    </source>
</evidence>
<name>A0A502EL75_9FLAO</name>
<reference evidence="2 3" key="1">
    <citation type="journal article" date="2019" name="Environ. Microbiol.">
        <title>Species interactions and distinct microbial communities in high Arctic permafrost affected cryosols are associated with the CH4 and CO2 gas fluxes.</title>
        <authorList>
            <person name="Altshuler I."/>
            <person name="Hamel J."/>
            <person name="Turney S."/>
            <person name="Magnuson E."/>
            <person name="Levesque R."/>
            <person name="Greer C."/>
            <person name="Whyte L.G."/>
        </authorList>
    </citation>
    <scope>NUCLEOTIDE SEQUENCE [LARGE SCALE GENOMIC DNA]</scope>
    <source>
        <strain evidence="2 3">42</strain>
    </source>
</reference>
<comment type="caution">
    <text evidence="2">The sequence shown here is derived from an EMBL/GenBank/DDBJ whole genome shotgun (WGS) entry which is preliminary data.</text>
</comment>
<protein>
    <submittedName>
        <fullName evidence="2">Uncharacterized protein</fullName>
    </submittedName>
</protein>
<accession>A0A502EL75</accession>